<feature type="transmembrane region" description="Helical" evidence="1">
    <location>
        <begin position="7"/>
        <end position="28"/>
    </location>
</feature>
<dbReference type="AlphaFoldDB" id="A0A0W0S6E4"/>
<dbReference type="STRING" id="28084.Lche_1095"/>
<feature type="transmembrane region" description="Helical" evidence="1">
    <location>
        <begin position="85"/>
        <end position="108"/>
    </location>
</feature>
<feature type="transmembrane region" description="Helical" evidence="1">
    <location>
        <begin position="128"/>
        <end position="152"/>
    </location>
</feature>
<feature type="transmembrane region" description="Helical" evidence="1">
    <location>
        <begin position="346"/>
        <end position="365"/>
    </location>
</feature>
<name>A0A0W0S6E4_9GAMM</name>
<dbReference type="EMBL" id="LNXW01000013">
    <property type="protein sequence ID" value="KTC79075.1"/>
    <property type="molecule type" value="Genomic_DNA"/>
</dbReference>
<dbReference type="Proteomes" id="UP000054921">
    <property type="component" value="Unassembled WGS sequence"/>
</dbReference>
<proteinExistence type="predicted"/>
<feature type="transmembrane region" description="Helical" evidence="1">
    <location>
        <begin position="187"/>
        <end position="202"/>
    </location>
</feature>
<evidence type="ECO:0000313" key="2">
    <source>
        <dbReference type="EMBL" id="KTC79075.1"/>
    </source>
</evidence>
<feature type="transmembrane region" description="Helical" evidence="1">
    <location>
        <begin position="287"/>
        <end position="307"/>
    </location>
</feature>
<reference evidence="2 3" key="1">
    <citation type="submission" date="2015-11" db="EMBL/GenBank/DDBJ databases">
        <title>Genomic analysis of 38 Legionella species identifies large and diverse effector repertoires.</title>
        <authorList>
            <person name="Burstein D."/>
            <person name="Amaro F."/>
            <person name="Zusman T."/>
            <person name="Lifshitz Z."/>
            <person name="Cohen O."/>
            <person name="Gilbert J.A."/>
            <person name="Pupko T."/>
            <person name="Shuman H.A."/>
            <person name="Segal G."/>
        </authorList>
    </citation>
    <scope>NUCLEOTIDE SEQUENCE [LARGE SCALE GENOMIC DNA]</scope>
    <source>
        <strain evidence="2 3">ORW</strain>
    </source>
</reference>
<organism evidence="2 3">
    <name type="scientific">Legionella cherrii</name>
    <dbReference type="NCBI Taxonomy" id="28084"/>
    <lineage>
        <taxon>Bacteria</taxon>
        <taxon>Pseudomonadati</taxon>
        <taxon>Pseudomonadota</taxon>
        <taxon>Gammaproteobacteria</taxon>
        <taxon>Legionellales</taxon>
        <taxon>Legionellaceae</taxon>
        <taxon>Legionella</taxon>
    </lineage>
</organism>
<dbReference type="OrthoDB" id="5492344at2"/>
<evidence type="ECO:0000256" key="1">
    <source>
        <dbReference type="SAM" id="Phobius"/>
    </source>
</evidence>
<keyword evidence="1" id="KW-1133">Transmembrane helix</keyword>
<feature type="transmembrane region" description="Helical" evidence="1">
    <location>
        <begin position="313"/>
        <end position="334"/>
    </location>
</feature>
<feature type="transmembrane region" description="Helical" evidence="1">
    <location>
        <begin position="214"/>
        <end position="233"/>
    </location>
</feature>
<feature type="transmembrane region" description="Helical" evidence="1">
    <location>
        <begin position="253"/>
        <end position="275"/>
    </location>
</feature>
<keyword evidence="1" id="KW-0812">Transmembrane</keyword>
<protein>
    <submittedName>
        <fullName evidence="2">LphB</fullName>
    </submittedName>
</protein>
<dbReference type="PATRIC" id="fig|28084.5.peg.1186"/>
<comment type="caution">
    <text evidence="2">The sequence shown here is derived from an EMBL/GenBank/DDBJ whole genome shotgun (WGS) entry which is preliminary data.</text>
</comment>
<keyword evidence="1" id="KW-0472">Membrane</keyword>
<dbReference type="RefSeq" id="WP_058387537.1">
    <property type="nucleotide sequence ID" value="NZ_LNXW01000013.1"/>
</dbReference>
<gene>
    <name evidence="2" type="ORF">Lche_1095</name>
</gene>
<accession>A0A0W0S6E4</accession>
<feature type="transmembrane region" description="Helical" evidence="1">
    <location>
        <begin position="164"/>
        <end position="181"/>
    </location>
</feature>
<evidence type="ECO:0000313" key="3">
    <source>
        <dbReference type="Proteomes" id="UP000054921"/>
    </source>
</evidence>
<sequence>MKPGFQWYDSILIVLFFYLLVLQIQAIWPFTIDDMFISLRYAKHWAAGEGLLWNLHAPPVEGYSNFSFVALGALTLLFKGNPVVVLKMAGLIGLFMTCYFIYLMSRFWFSQRESLLPCFGLLLYKGQIIWATSGLETTVYQALLCGTVYCCFKGMGYRFAPNPRGAAIHAYFIGAGILLALAGMTRPEAPAFMVLFFILMYWDRPREEIKRYQVGVLLFCITLVLFYGPYFFWRHIYFGFLFPNSVYCKGLSKAFTFALDLHYLKLIWPLALLALPACIKAKDKRHYFLWLPSLVYLIMLADSDPVVAFENRLFLPAFALLLPLVVQGISTLVSVFRRKRDSTFRLLFYLSSFAILVLLIPKMSLADYRYFSQNPVRGELLRNKIVDWLNNHASSGDWVVLADSGLIPYASPLNFIDSYCLNNLEMTRHSSQDMYQHFCECIWQKKPKIIILTSLTKHGKIIYTPSDACLKTRLDKYHYKLSATYESSSPDSIYRYEVYEIILPSKKR</sequence>